<sequence length="61" mass="7001">AYNVAIVNNKKWEVYGEKERKGIIDDSFSRYVSHRSDFLPNEEVKKTVGEDRPSKGGRKAT</sequence>
<protein>
    <submittedName>
        <fullName evidence="1">Uncharacterized protein</fullName>
    </submittedName>
</protein>
<feature type="non-terminal residue" evidence="1">
    <location>
        <position position="1"/>
    </location>
</feature>
<name>A0A382JR65_9ZZZZ</name>
<reference evidence="1" key="1">
    <citation type="submission" date="2018-05" db="EMBL/GenBank/DDBJ databases">
        <authorList>
            <person name="Lanie J.A."/>
            <person name="Ng W.-L."/>
            <person name="Kazmierczak K.M."/>
            <person name="Andrzejewski T.M."/>
            <person name="Davidsen T.M."/>
            <person name="Wayne K.J."/>
            <person name="Tettelin H."/>
            <person name="Glass J.I."/>
            <person name="Rusch D."/>
            <person name="Podicherti R."/>
            <person name="Tsui H.-C.T."/>
            <person name="Winkler M.E."/>
        </authorList>
    </citation>
    <scope>NUCLEOTIDE SEQUENCE</scope>
</reference>
<evidence type="ECO:0000313" key="1">
    <source>
        <dbReference type="EMBL" id="SVC14229.1"/>
    </source>
</evidence>
<dbReference type="EMBL" id="UINC01075744">
    <property type="protein sequence ID" value="SVC14229.1"/>
    <property type="molecule type" value="Genomic_DNA"/>
</dbReference>
<accession>A0A382JR65</accession>
<gene>
    <name evidence="1" type="ORF">METZ01_LOCUS267083</name>
</gene>
<dbReference type="AlphaFoldDB" id="A0A382JR65"/>
<proteinExistence type="predicted"/>
<organism evidence="1">
    <name type="scientific">marine metagenome</name>
    <dbReference type="NCBI Taxonomy" id="408172"/>
    <lineage>
        <taxon>unclassified sequences</taxon>
        <taxon>metagenomes</taxon>
        <taxon>ecological metagenomes</taxon>
    </lineage>
</organism>